<organism evidence="1">
    <name type="scientific">Drosophila melanogaster</name>
    <name type="common">Fruit fly</name>
    <dbReference type="NCBI Taxonomy" id="7227"/>
    <lineage>
        <taxon>Eukaryota</taxon>
        <taxon>Metazoa</taxon>
        <taxon>Ecdysozoa</taxon>
        <taxon>Arthropoda</taxon>
        <taxon>Hexapoda</taxon>
        <taxon>Insecta</taxon>
        <taxon>Pterygota</taxon>
        <taxon>Neoptera</taxon>
        <taxon>Endopterygota</taxon>
        <taxon>Diptera</taxon>
        <taxon>Brachycera</taxon>
        <taxon>Muscomorpha</taxon>
        <taxon>Ephydroidea</taxon>
        <taxon>Drosophilidae</taxon>
        <taxon>Drosophila</taxon>
        <taxon>Sophophora</taxon>
    </lineage>
</organism>
<gene>
    <name evidence="1" type="ORF">HDC03977</name>
</gene>
<reference evidence="1" key="1">
    <citation type="journal article" date="2003" name="Genome Biol.">
        <title>An integrated gene annotation and transcriptional profiling approach towards the full gene content of the Drosophila genome.</title>
        <authorList>
            <person name="Hild M."/>
            <person name="Beckmann B."/>
            <person name="Haas S.A."/>
            <person name="Koch B."/>
            <person name="Solovyev V."/>
            <person name="Busold C."/>
            <person name="Fellenberg K."/>
            <person name="Boutros M."/>
            <person name="Vingron M."/>
            <person name="Sauer F."/>
            <person name="Hoheisel J.D."/>
            <person name="Paro R."/>
        </authorList>
    </citation>
    <scope>NUCLEOTIDE SEQUENCE</scope>
</reference>
<accession>Q6IH00</accession>
<dbReference type="AlphaFoldDB" id="Q6IH00"/>
<dbReference type="EMBL" id="BK003616">
    <property type="protein sequence ID" value="DAA02314.1"/>
    <property type="molecule type" value="Genomic_DNA"/>
</dbReference>
<sequence length="168" mass="18475">MQPTCGIRTCPLQSAMEAAPLRLRHLDDRPLMDGWSRRVCPERRGGIGGGLPEESPVGAVISMRTHNTWHINCPRNVGGRCSSSGATWSCSCEWMIVSITGRDLHLATQLCKAHSPVNVTTNRVTLGLIAGKACPSTKDLALADWHWRTRWQNMLIGIVICTLDVANY</sequence>
<evidence type="ECO:0000313" key="1">
    <source>
        <dbReference type="EMBL" id="DAA02314.1"/>
    </source>
</evidence>
<proteinExistence type="predicted"/>
<name>Q6IH00_DROME</name>
<protein>
    <submittedName>
        <fullName evidence="1">HDC03977</fullName>
    </submittedName>
</protein>